<keyword evidence="1 6" id="KW-0963">Cytoplasm</keyword>
<dbReference type="Proteomes" id="UP000885832">
    <property type="component" value="Unassembled WGS sequence"/>
</dbReference>
<evidence type="ECO:0000256" key="5">
    <source>
        <dbReference type="ARBA" id="ARBA00022839"/>
    </source>
</evidence>
<evidence type="ECO:0000256" key="2">
    <source>
        <dbReference type="ARBA" id="ARBA00022694"/>
    </source>
</evidence>
<accession>A0A832J3E0</accession>
<comment type="caution">
    <text evidence="8">The sequence shown here is derived from an EMBL/GenBank/DDBJ whole genome shotgun (WGS) entry which is preliminary data.</text>
</comment>
<dbReference type="GO" id="GO:0005737">
    <property type="term" value="C:cytoplasm"/>
    <property type="evidence" value="ECO:0007669"/>
    <property type="project" value="UniProtKB-SubCell"/>
</dbReference>
<comment type="function">
    <text evidence="6">Exonuclease involved in the 3' processing of various precursor tRNAs. Initiates hydrolysis at the 3'-terminus of an RNA molecule and releases 5'-mononucleotides.</text>
</comment>
<gene>
    <name evidence="6 8" type="primary">rnd</name>
    <name evidence="8" type="ORF">ENJ65_03060</name>
</gene>
<dbReference type="InterPro" id="IPR012337">
    <property type="entry name" value="RNaseH-like_sf"/>
</dbReference>
<dbReference type="NCBIfam" id="TIGR01388">
    <property type="entry name" value="rnd"/>
    <property type="match status" value="1"/>
</dbReference>
<dbReference type="GO" id="GO:0000166">
    <property type="term" value="F:nucleotide binding"/>
    <property type="evidence" value="ECO:0007669"/>
    <property type="project" value="InterPro"/>
</dbReference>
<dbReference type="Gene3D" id="1.10.150.80">
    <property type="entry name" value="HRDC domain"/>
    <property type="match status" value="2"/>
</dbReference>
<dbReference type="EMBL" id="DRNF01000192">
    <property type="protein sequence ID" value="HHJ80594.1"/>
    <property type="molecule type" value="Genomic_DNA"/>
</dbReference>
<dbReference type="EC" id="3.1.13.5" evidence="6"/>
<dbReference type="CDD" id="cd06142">
    <property type="entry name" value="RNaseD_exo"/>
    <property type="match status" value="1"/>
</dbReference>
<evidence type="ECO:0000256" key="3">
    <source>
        <dbReference type="ARBA" id="ARBA00022722"/>
    </source>
</evidence>
<evidence type="ECO:0000256" key="1">
    <source>
        <dbReference type="ARBA" id="ARBA00022490"/>
    </source>
</evidence>
<comment type="similarity">
    <text evidence="6">Belongs to the RNase D family.</text>
</comment>
<dbReference type="SUPFAM" id="SSF53098">
    <property type="entry name" value="Ribonuclease H-like"/>
    <property type="match status" value="1"/>
</dbReference>
<dbReference type="GO" id="GO:0008408">
    <property type="term" value="F:3'-5' exonuclease activity"/>
    <property type="evidence" value="ECO:0007669"/>
    <property type="project" value="InterPro"/>
</dbReference>
<dbReference type="InterPro" id="IPR002562">
    <property type="entry name" value="3'-5'_exonuclease_dom"/>
</dbReference>
<protein>
    <recommendedName>
        <fullName evidence="6">Ribonuclease D</fullName>
        <shortName evidence="6">RNase D</shortName>
        <ecNumber evidence="6">3.1.13.5</ecNumber>
    </recommendedName>
</protein>
<reference evidence="8" key="1">
    <citation type="journal article" date="2020" name="mSystems">
        <title>Genome- and Community-Level Interaction Insights into Carbon Utilization and Element Cycling Functions of Hydrothermarchaeota in Hydrothermal Sediment.</title>
        <authorList>
            <person name="Zhou Z."/>
            <person name="Liu Y."/>
            <person name="Xu W."/>
            <person name="Pan J."/>
            <person name="Luo Z.H."/>
            <person name="Li M."/>
        </authorList>
    </citation>
    <scope>NUCLEOTIDE SEQUENCE [LARGE SCALE GENOMIC DNA]</scope>
    <source>
        <strain evidence="8">HyVt-505</strain>
    </source>
</reference>
<dbReference type="GO" id="GO:0003676">
    <property type="term" value="F:nucleic acid binding"/>
    <property type="evidence" value="ECO:0007669"/>
    <property type="project" value="InterPro"/>
</dbReference>
<evidence type="ECO:0000313" key="8">
    <source>
        <dbReference type="EMBL" id="HHJ80594.1"/>
    </source>
</evidence>
<evidence type="ECO:0000259" key="7">
    <source>
        <dbReference type="PROSITE" id="PS50967"/>
    </source>
</evidence>
<dbReference type="InterPro" id="IPR036397">
    <property type="entry name" value="RNaseH_sf"/>
</dbReference>
<dbReference type="SMART" id="SM00474">
    <property type="entry name" value="35EXOc"/>
    <property type="match status" value="1"/>
</dbReference>
<dbReference type="SMART" id="SM00341">
    <property type="entry name" value="HRDC"/>
    <property type="match status" value="1"/>
</dbReference>
<keyword evidence="2 6" id="KW-0819">tRNA processing</keyword>
<dbReference type="PANTHER" id="PTHR47649:SF1">
    <property type="entry name" value="RIBONUCLEASE D"/>
    <property type="match status" value="1"/>
</dbReference>
<feature type="domain" description="HRDC" evidence="7">
    <location>
        <begin position="210"/>
        <end position="290"/>
    </location>
</feature>
<dbReference type="Pfam" id="PF00570">
    <property type="entry name" value="HRDC"/>
    <property type="match status" value="1"/>
</dbReference>
<proteinExistence type="inferred from homology"/>
<organism evidence="8">
    <name type="scientific">Candidatus Tenderia electrophaga</name>
    <dbReference type="NCBI Taxonomy" id="1748243"/>
    <lineage>
        <taxon>Bacteria</taxon>
        <taxon>Pseudomonadati</taxon>
        <taxon>Pseudomonadota</taxon>
        <taxon>Gammaproteobacteria</taxon>
        <taxon>Candidatus Tenderiales</taxon>
        <taxon>Candidatus Tenderiaceae</taxon>
        <taxon>Candidatus Tenderia</taxon>
    </lineage>
</organism>
<comment type="catalytic activity">
    <reaction evidence="6">
        <text>Exonucleolytic cleavage that removes extra residues from the 3'-terminus of tRNA to produce 5'-mononucleotides.</text>
        <dbReference type="EC" id="3.1.13.5"/>
    </reaction>
</comment>
<dbReference type="InterPro" id="IPR051086">
    <property type="entry name" value="RNase_D-like"/>
</dbReference>
<dbReference type="InterPro" id="IPR002121">
    <property type="entry name" value="HRDC_dom"/>
</dbReference>
<evidence type="ECO:0000256" key="6">
    <source>
        <dbReference type="HAMAP-Rule" id="MF_01899"/>
    </source>
</evidence>
<dbReference type="PROSITE" id="PS50967">
    <property type="entry name" value="HRDC"/>
    <property type="match status" value="1"/>
</dbReference>
<keyword evidence="3 6" id="KW-0540">Nuclease</keyword>
<dbReference type="SUPFAM" id="SSF47819">
    <property type="entry name" value="HRDC-like"/>
    <property type="match status" value="2"/>
</dbReference>
<comment type="cofactor">
    <cofactor evidence="6">
        <name>a divalent metal cation</name>
        <dbReference type="ChEBI" id="CHEBI:60240"/>
    </cofactor>
</comment>
<keyword evidence="5 6" id="KW-0269">Exonuclease</keyword>
<sequence length="380" mass="43087">METRFITQTAELEQLCQQLSQSEFVTVDTEFVREQTYYPQLALIQIADQQTIACLDPRAIDDLSALKTLFSNPAVTKVFHAAGQDMEIFYLIFGELPQPLFDTQIAATVLGQGEQIGYANLVKEILGVDLDKSHSRTNWLQRPLDPKQISYAEDDVRYLSQLYPLQLKALEAQGRSDWLAEDFANLGNPARYQSDPSTAWRKIKGLNKLKGLQLAVLQKLSAWREQQAIAKDKPRRWIAADIIMLDIAKLRPKDSQALAKIRGIPANLVQRHGDKLLQCIRDAEAMPKEEWPSLPRHKRLTPAQDALVDVLSAIIKLNAQQYKITPTTLASRKELEQLVHGEHELAILSGWRRHHGGEQLLTFLQGKSQLRSQDNQLELS</sequence>
<dbReference type="GO" id="GO:0042780">
    <property type="term" value="P:tRNA 3'-end processing"/>
    <property type="evidence" value="ECO:0007669"/>
    <property type="project" value="UniProtKB-UniRule"/>
</dbReference>
<keyword evidence="4 6" id="KW-0378">Hydrolase</keyword>
<dbReference type="InterPro" id="IPR010997">
    <property type="entry name" value="HRDC-like_sf"/>
</dbReference>
<dbReference type="GO" id="GO:0033890">
    <property type="term" value="F:ribonuclease D activity"/>
    <property type="evidence" value="ECO:0007669"/>
    <property type="project" value="UniProtKB-UniRule"/>
</dbReference>
<dbReference type="Pfam" id="PF01612">
    <property type="entry name" value="DNA_pol_A_exo1"/>
    <property type="match status" value="1"/>
</dbReference>
<comment type="subcellular location">
    <subcellularLocation>
        <location evidence="6">Cytoplasm</location>
    </subcellularLocation>
</comment>
<dbReference type="HAMAP" id="MF_01899">
    <property type="entry name" value="RNase_D"/>
    <property type="match status" value="1"/>
</dbReference>
<dbReference type="InterPro" id="IPR044876">
    <property type="entry name" value="HRDC_dom_sf"/>
</dbReference>
<dbReference type="InterPro" id="IPR006292">
    <property type="entry name" value="RNase_D"/>
</dbReference>
<evidence type="ECO:0000256" key="4">
    <source>
        <dbReference type="ARBA" id="ARBA00022801"/>
    </source>
</evidence>
<dbReference type="Gene3D" id="3.30.420.10">
    <property type="entry name" value="Ribonuclease H-like superfamily/Ribonuclease H"/>
    <property type="match status" value="1"/>
</dbReference>
<dbReference type="PANTHER" id="PTHR47649">
    <property type="entry name" value="RIBONUCLEASE D"/>
    <property type="match status" value="1"/>
</dbReference>
<dbReference type="AlphaFoldDB" id="A0A832J3E0"/>
<name>A0A832J3E0_9GAMM</name>